<dbReference type="GO" id="GO:0016787">
    <property type="term" value="F:hydrolase activity"/>
    <property type="evidence" value="ECO:0007669"/>
    <property type="project" value="UniProtKB-KW"/>
</dbReference>
<evidence type="ECO:0000313" key="4">
    <source>
        <dbReference type="Proteomes" id="UP001331561"/>
    </source>
</evidence>
<organism evidence="3 4">
    <name type="scientific">Uliginosibacterium silvisoli</name>
    <dbReference type="NCBI Taxonomy" id="3114758"/>
    <lineage>
        <taxon>Bacteria</taxon>
        <taxon>Pseudomonadati</taxon>
        <taxon>Pseudomonadota</taxon>
        <taxon>Betaproteobacteria</taxon>
        <taxon>Rhodocyclales</taxon>
        <taxon>Zoogloeaceae</taxon>
        <taxon>Uliginosibacterium</taxon>
    </lineage>
</organism>
<dbReference type="InterPro" id="IPR050272">
    <property type="entry name" value="Isochorismatase-like_hydrls"/>
</dbReference>
<comment type="caution">
    <text evidence="3">The sequence shown here is derived from an EMBL/GenBank/DDBJ whole genome shotgun (WGS) entry which is preliminary data.</text>
</comment>
<evidence type="ECO:0000256" key="1">
    <source>
        <dbReference type="ARBA" id="ARBA00022801"/>
    </source>
</evidence>
<dbReference type="RefSeq" id="WP_327597328.1">
    <property type="nucleotide sequence ID" value="NZ_JAYXHS010000001.1"/>
</dbReference>
<dbReference type="PANTHER" id="PTHR43540:SF9">
    <property type="entry name" value="FAMILY HYDROLASE, PUTATIVE (AFU_ORTHOLOGUE AFUA_2G08700)-RELATED"/>
    <property type="match status" value="1"/>
</dbReference>
<dbReference type="Pfam" id="PF00857">
    <property type="entry name" value="Isochorismatase"/>
    <property type="match status" value="1"/>
</dbReference>
<dbReference type="SUPFAM" id="SSF52499">
    <property type="entry name" value="Isochorismatase-like hydrolases"/>
    <property type="match status" value="1"/>
</dbReference>
<dbReference type="InterPro" id="IPR036380">
    <property type="entry name" value="Isochorismatase-like_sf"/>
</dbReference>
<feature type="domain" description="Isochorismatase-like" evidence="2">
    <location>
        <begin position="60"/>
        <end position="257"/>
    </location>
</feature>
<keyword evidence="4" id="KW-1185">Reference proteome</keyword>
<proteinExistence type="predicted"/>
<dbReference type="CDD" id="cd00431">
    <property type="entry name" value="cysteine_hydrolases"/>
    <property type="match status" value="1"/>
</dbReference>
<reference evidence="3 4" key="1">
    <citation type="submission" date="2024-01" db="EMBL/GenBank/DDBJ databases">
        <title>Uliginosibacterium soil sp. nov.</title>
        <authorList>
            <person name="Lv Y."/>
        </authorList>
    </citation>
    <scope>NUCLEOTIDE SEQUENCE [LARGE SCALE GENOMIC DNA]</scope>
    <source>
        <strain evidence="3 4">H3</strain>
    </source>
</reference>
<dbReference type="Proteomes" id="UP001331561">
    <property type="component" value="Unassembled WGS sequence"/>
</dbReference>
<accession>A0ABU6JXK1</accession>
<keyword evidence="1 3" id="KW-0378">Hydrolase</keyword>
<dbReference type="PANTHER" id="PTHR43540">
    <property type="entry name" value="PEROXYUREIDOACRYLATE/UREIDOACRYLATE AMIDOHYDROLASE-RELATED"/>
    <property type="match status" value="1"/>
</dbReference>
<dbReference type="InterPro" id="IPR000868">
    <property type="entry name" value="Isochorismatase-like_dom"/>
</dbReference>
<protein>
    <submittedName>
        <fullName evidence="3">Cysteine hydrolase</fullName>
    </submittedName>
</protein>
<dbReference type="EMBL" id="JAYXHS010000001">
    <property type="protein sequence ID" value="MEC5384348.1"/>
    <property type="molecule type" value="Genomic_DNA"/>
</dbReference>
<gene>
    <name evidence="3" type="ORF">VVD49_01365</name>
</gene>
<evidence type="ECO:0000313" key="3">
    <source>
        <dbReference type="EMBL" id="MEC5384348.1"/>
    </source>
</evidence>
<dbReference type="Gene3D" id="3.40.50.850">
    <property type="entry name" value="Isochorismatase-like"/>
    <property type="match status" value="1"/>
</dbReference>
<sequence>MNTPFEPGSTATQADARFGAPCNAWQGNPQQVSLVRRTPEPVVCTLAAEPARVEIDLTRSALVVIDMQNDFCHPQGWFGQRGLDIAPCRQPIPVISELLPAWRAAGGRVLWLNWGIRADGANLPPSIHYKAKGGNAHAVGYGEVSPEDHGPSLVRGSWGAALVDELQAASNDLLVDKHRLSGFFDSELDGVLRAQGITTLLFAGINTDRCVFSTLQDAGFLGYDCLLVGDACSTPSPVHVSDAIHFLVRLLHGFVTTSAAVHAALTTTHSPDPSPTPQP</sequence>
<name>A0ABU6JXK1_9RHOO</name>
<evidence type="ECO:0000259" key="2">
    <source>
        <dbReference type="Pfam" id="PF00857"/>
    </source>
</evidence>